<dbReference type="Gene3D" id="3.30.2390.10">
    <property type="entry name" value="TTHA1013-like"/>
    <property type="match status" value="1"/>
</dbReference>
<dbReference type="Proteomes" id="UP000249299">
    <property type="component" value="Unassembled WGS sequence"/>
</dbReference>
<evidence type="ECO:0000313" key="2">
    <source>
        <dbReference type="EMBL" id="RAI25482.1"/>
    </source>
</evidence>
<dbReference type="AlphaFoldDB" id="A0A327JKX1"/>
<dbReference type="Pfam" id="PF08972">
    <property type="entry name" value="DUF1902"/>
    <property type="match status" value="1"/>
</dbReference>
<feature type="domain" description="DUF1902" evidence="1">
    <location>
        <begin position="35"/>
        <end position="83"/>
    </location>
</feature>
<dbReference type="InterPro" id="IPR015066">
    <property type="entry name" value="DUF1902"/>
</dbReference>
<evidence type="ECO:0000259" key="1">
    <source>
        <dbReference type="Pfam" id="PF08972"/>
    </source>
</evidence>
<comment type="caution">
    <text evidence="2">The sequence shown here is derived from an EMBL/GenBank/DDBJ whole genome shotgun (WGS) entry which is preliminary data.</text>
</comment>
<sequence length="104" mass="11107">MSKKAFGQIEEGLNEALAVARGEAGSFRLHVPSEICIEAIWDGEAKVWVATSENLPGLVAEAETIEKLEDTLSRMIADLLGGDGPGEIVVRIRAECSKTLRLAG</sequence>
<accession>A0A327JKX1</accession>
<dbReference type="RefSeq" id="WP_111435752.1">
    <property type="nucleotide sequence ID" value="NZ_JACIGG010000031.1"/>
</dbReference>
<reference evidence="2 3" key="1">
    <citation type="submission" date="2017-07" db="EMBL/GenBank/DDBJ databases">
        <title>Draft Genome Sequences of Select Purple Nonsulfur Bacteria.</title>
        <authorList>
            <person name="Lasarre B."/>
            <person name="Mckinlay J.B."/>
        </authorList>
    </citation>
    <scope>NUCLEOTIDE SEQUENCE [LARGE SCALE GENOMIC DNA]</scope>
    <source>
        <strain evidence="2 3">DSM 11290</strain>
    </source>
</reference>
<dbReference type="OrthoDB" id="361917at2"/>
<dbReference type="SUPFAM" id="SSF143100">
    <property type="entry name" value="TTHA1013/TTHA0281-like"/>
    <property type="match status" value="1"/>
</dbReference>
<dbReference type="EMBL" id="NPEV01000046">
    <property type="protein sequence ID" value="RAI25482.1"/>
    <property type="molecule type" value="Genomic_DNA"/>
</dbReference>
<organism evidence="2 3">
    <name type="scientific">Rhodobium orientis</name>
    <dbReference type="NCBI Taxonomy" id="34017"/>
    <lineage>
        <taxon>Bacteria</taxon>
        <taxon>Pseudomonadati</taxon>
        <taxon>Pseudomonadota</taxon>
        <taxon>Alphaproteobacteria</taxon>
        <taxon>Hyphomicrobiales</taxon>
        <taxon>Rhodobiaceae</taxon>
        <taxon>Rhodobium</taxon>
    </lineage>
</organism>
<proteinExistence type="predicted"/>
<keyword evidence="3" id="KW-1185">Reference proteome</keyword>
<protein>
    <recommendedName>
        <fullName evidence="1">DUF1902 domain-containing protein</fullName>
    </recommendedName>
</protein>
<gene>
    <name evidence="2" type="ORF">CH339_17850</name>
</gene>
<dbReference type="InterPro" id="IPR035069">
    <property type="entry name" value="TTHA1013/TTHA0281-like"/>
</dbReference>
<name>A0A327JKX1_9HYPH</name>
<evidence type="ECO:0000313" key="3">
    <source>
        <dbReference type="Proteomes" id="UP000249299"/>
    </source>
</evidence>